<organism evidence="2 3">
    <name type="scientific">Rhizopogon vesiculosus</name>
    <dbReference type="NCBI Taxonomy" id="180088"/>
    <lineage>
        <taxon>Eukaryota</taxon>
        <taxon>Fungi</taxon>
        <taxon>Dikarya</taxon>
        <taxon>Basidiomycota</taxon>
        <taxon>Agaricomycotina</taxon>
        <taxon>Agaricomycetes</taxon>
        <taxon>Agaricomycetidae</taxon>
        <taxon>Boletales</taxon>
        <taxon>Suillineae</taxon>
        <taxon>Rhizopogonaceae</taxon>
        <taxon>Rhizopogon</taxon>
    </lineage>
</organism>
<dbReference type="Proteomes" id="UP000183567">
    <property type="component" value="Unassembled WGS sequence"/>
</dbReference>
<dbReference type="OrthoDB" id="756370at2759"/>
<reference evidence="2 3" key="1">
    <citation type="submission" date="2016-03" db="EMBL/GenBank/DDBJ databases">
        <title>Comparative genomics of the ectomycorrhizal sister species Rhizopogon vinicolor and Rhizopogon vesiculosus (Basidiomycota: Boletales) reveals a divergence of the mating type B locus.</title>
        <authorList>
            <person name="Mujic A.B."/>
            <person name="Kuo A."/>
            <person name="Tritt A."/>
            <person name="Lipzen A."/>
            <person name="Chen C."/>
            <person name="Johnson J."/>
            <person name="Sharma A."/>
            <person name="Barry K."/>
            <person name="Grigoriev I.V."/>
            <person name="Spatafora J.W."/>
        </authorList>
    </citation>
    <scope>NUCLEOTIDE SEQUENCE [LARGE SCALE GENOMIC DNA]</scope>
    <source>
        <strain evidence="2 3">AM-OR11-056</strain>
    </source>
</reference>
<name>A0A1J8QSV3_9AGAM</name>
<gene>
    <name evidence="2" type="ORF">AZE42_09211</name>
</gene>
<protein>
    <submittedName>
        <fullName evidence="2">Uncharacterized protein</fullName>
    </submittedName>
</protein>
<dbReference type="EMBL" id="LVVM01003496">
    <property type="protein sequence ID" value="OJA14772.1"/>
    <property type="molecule type" value="Genomic_DNA"/>
</dbReference>
<keyword evidence="3" id="KW-1185">Reference proteome</keyword>
<accession>A0A1J8QSV3</accession>
<evidence type="ECO:0000313" key="3">
    <source>
        <dbReference type="Proteomes" id="UP000183567"/>
    </source>
</evidence>
<evidence type="ECO:0000313" key="2">
    <source>
        <dbReference type="EMBL" id="OJA14772.1"/>
    </source>
</evidence>
<feature type="region of interest" description="Disordered" evidence="1">
    <location>
        <begin position="51"/>
        <end position="81"/>
    </location>
</feature>
<comment type="caution">
    <text evidence="2">The sequence shown here is derived from an EMBL/GenBank/DDBJ whole genome shotgun (WGS) entry which is preliminary data.</text>
</comment>
<sequence length="81" mass="8698">MGVSGASIVGVTELEAEMKTLREQLEKAMGINDAMWETVMQKVMVHGEGWNVSSPESTGGSFGPRLCGAAEKKGKKTKVRE</sequence>
<dbReference type="AlphaFoldDB" id="A0A1J8QSV3"/>
<proteinExistence type="predicted"/>
<evidence type="ECO:0000256" key="1">
    <source>
        <dbReference type="SAM" id="MobiDB-lite"/>
    </source>
</evidence>